<evidence type="ECO:0000256" key="3">
    <source>
        <dbReference type="ARBA" id="ARBA00022801"/>
    </source>
</evidence>
<evidence type="ECO:0000256" key="2">
    <source>
        <dbReference type="ARBA" id="ARBA00022729"/>
    </source>
</evidence>
<evidence type="ECO:0000259" key="7">
    <source>
        <dbReference type="Pfam" id="PF07687"/>
    </source>
</evidence>
<feature type="binding site" evidence="5">
    <location>
        <position position="137"/>
    </location>
    <ligand>
        <name>Mn(2+)</name>
        <dbReference type="ChEBI" id="CHEBI:29035"/>
        <label>2</label>
    </ligand>
</feature>
<reference evidence="8 9" key="1">
    <citation type="journal article" date="2021" name="Commun. Biol.">
        <title>The genome of Shorea leprosula (Dipterocarpaceae) highlights the ecological relevance of drought in aseasonal tropical rainforests.</title>
        <authorList>
            <person name="Ng K.K.S."/>
            <person name="Kobayashi M.J."/>
            <person name="Fawcett J.A."/>
            <person name="Hatakeyama M."/>
            <person name="Paape T."/>
            <person name="Ng C.H."/>
            <person name="Ang C.C."/>
            <person name="Tnah L.H."/>
            <person name="Lee C.T."/>
            <person name="Nishiyama T."/>
            <person name="Sese J."/>
            <person name="O'Brien M.J."/>
            <person name="Copetti D."/>
            <person name="Mohd Noor M.I."/>
            <person name="Ong R.C."/>
            <person name="Putra M."/>
            <person name="Sireger I.Z."/>
            <person name="Indrioko S."/>
            <person name="Kosugi Y."/>
            <person name="Izuno A."/>
            <person name="Isagi Y."/>
            <person name="Lee S.L."/>
            <person name="Shimizu K.K."/>
        </authorList>
    </citation>
    <scope>NUCLEOTIDE SEQUENCE [LARGE SCALE GENOMIC DNA]</scope>
    <source>
        <strain evidence="8">214</strain>
    </source>
</reference>
<keyword evidence="3" id="KW-0378">Hydrolase</keyword>
<comment type="caution">
    <text evidence="8">The sequence shown here is derived from an EMBL/GenBank/DDBJ whole genome shotgun (WGS) entry which is preliminary data.</text>
</comment>
<dbReference type="Gene3D" id="3.40.630.10">
    <property type="entry name" value="Zn peptidases"/>
    <property type="match status" value="1"/>
</dbReference>
<dbReference type="NCBIfam" id="TIGR01891">
    <property type="entry name" value="amidohydrolases"/>
    <property type="match status" value="1"/>
</dbReference>
<keyword evidence="4 5" id="KW-0464">Manganese</keyword>
<dbReference type="Gene3D" id="3.30.70.360">
    <property type="match status" value="1"/>
</dbReference>
<evidence type="ECO:0000256" key="4">
    <source>
        <dbReference type="ARBA" id="ARBA00023211"/>
    </source>
</evidence>
<dbReference type="InterPro" id="IPR002933">
    <property type="entry name" value="Peptidase_M20"/>
</dbReference>
<keyword evidence="2 6" id="KW-0732">Signal</keyword>
<dbReference type="InterPro" id="IPR036264">
    <property type="entry name" value="Bact_exopeptidase_dim_dom"/>
</dbReference>
<feature type="binding site" evidence="5">
    <location>
        <position position="173"/>
    </location>
    <ligand>
        <name>Mn(2+)</name>
        <dbReference type="ChEBI" id="CHEBI:29035"/>
        <label>1</label>
    </ligand>
</feature>
<proteinExistence type="inferred from homology"/>
<feature type="chain" id="PRO_5043977719" description="Peptidase M20 dimerisation domain-containing protein" evidence="6">
    <location>
        <begin position="23"/>
        <end position="432"/>
    </location>
</feature>
<dbReference type="CDD" id="cd08017">
    <property type="entry name" value="M20_IAA_Hyd"/>
    <property type="match status" value="1"/>
</dbReference>
<keyword evidence="5" id="KW-0479">Metal-binding</keyword>
<accession>A0AAV5L3P6</accession>
<feature type="domain" description="Peptidase M20 dimerisation" evidence="7">
    <location>
        <begin position="216"/>
        <end position="312"/>
    </location>
</feature>
<evidence type="ECO:0000313" key="8">
    <source>
        <dbReference type="EMBL" id="GKV31876.1"/>
    </source>
</evidence>
<dbReference type="PANTHER" id="PTHR11014:SF63">
    <property type="entry name" value="METALLOPEPTIDASE, PUTATIVE (AFU_ORTHOLOGUE AFUA_6G09600)-RELATED"/>
    <property type="match status" value="1"/>
</dbReference>
<evidence type="ECO:0000256" key="1">
    <source>
        <dbReference type="ARBA" id="ARBA00006153"/>
    </source>
</evidence>
<feature type="binding site" evidence="5">
    <location>
        <position position="400"/>
    </location>
    <ligand>
        <name>Mn(2+)</name>
        <dbReference type="ChEBI" id="CHEBI:29035"/>
        <label>2</label>
    </ligand>
</feature>
<dbReference type="Proteomes" id="UP001054252">
    <property type="component" value="Unassembled WGS sequence"/>
</dbReference>
<dbReference type="GO" id="GO:0046872">
    <property type="term" value="F:metal ion binding"/>
    <property type="evidence" value="ECO:0007669"/>
    <property type="project" value="UniProtKB-KW"/>
</dbReference>
<dbReference type="InterPro" id="IPR011650">
    <property type="entry name" value="Peptidase_M20_dimer"/>
</dbReference>
<dbReference type="GO" id="GO:0009850">
    <property type="term" value="P:auxin metabolic process"/>
    <property type="evidence" value="ECO:0007669"/>
    <property type="project" value="InterPro"/>
</dbReference>
<feature type="binding site" evidence="5">
    <location>
        <position position="197"/>
    </location>
    <ligand>
        <name>Mn(2+)</name>
        <dbReference type="ChEBI" id="CHEBI:29035"/>
        <label>2</label>
    </ligand>
</feature>
<dbReference type="InterPro" id="IPR017439">
    <property type="entry name" value="Amidohydrolase"/>
</dbReference>
<feature type="signal peptide" evidence="6">
    <location>
        <begin position="1"/>
        <end position="22"/>
    </location>
</feature>
<dbReference type="InterPro" id="IPR044757">
    <property type="entry name" value="ILR1-like_Hyd"/>
</dbReference>
<feature type="binding site" evidence="5">
    <location>
        <position position="139"/>
    </location>
    <ligand>
        <name>Mn(2+)</name>
        <dbReference type="ChEBI" id="CHEBI:29035"/>
        <label>2</label>
    </ligand>
</feature>
<sequence length="432" mass="47512">MSVPWLWLLTILSMFVSPPTWAMGTSSELDLSLLTRELLDSARELEFLEWLKRIRRRIHEYPELAFEEFETSQLIRSELDALGIQYTWPVAKTGIVASVGSGIEPWFGLRADMDALPIQELVEWEHKSKNIGKMHACGHDVHVTMLLGAAKLLQRKKDQLKGTVKLVFQPAEESYGGAYHMLKEGAIDKFQGMFALHIAPQLPTGTIASRPGPALAGSARFVVKIQGKGGHAAAPHNAIDPVLAAAFAVLSLQQIISRDTDPLEPRVVSVGFVEAGKAWNVIPEIVTFGGTFRSISAEGMSYLKERIKNVIEMQAAVLQCTATVDFLEEKLRAYPPTINDESLYEHAKKVGESLLGKSNVLLAPLTMGAEDFGFYAQRMATTMFSIGTKNKSSKPSSDLHSPELIVDEEVLPIGASLLAAEAISYLDNHVYL</sequence>
<dbReference type="SUPFAM" id="SSF53187">
    <property type="entry name" value="Zn-dependent exopeptidases"/>
    <property type="match status" value="1"/>
</dbReference>
<dbReference type="SUPFAM" id="SSF55031">
    <property type="entry name" value="Bacterial exopeptidase dimerisation domain"/>
    <property type="match status" value="1"/>
</dbReference>
<comment type="similarity">
    <text evidence="1">Belongs to the peptidase M20 family.</text>
</comment>
<keyword evidence="9" id="KW-1185">Reference proteome</keyword>
<dbReference type="EMBL" id="BPVZ01000093">
    <property type="protein sequence ID" value="GKV31876.1"/>
    <property type="molecule type" value="Genomic_DNA"/>
</dbReference>
<dbReference type="GO" id="GO:0010179">
    <property type="term" value="F:IAA-Ala conjugate hydrolase activity"/>
    <property type="evidence" value="ECO:0007669"/>
    <property type="project" value="TreeGrafter"/>
</dbReference>
<dbReference type="FunFam" id="3.30.70.360:FF:000001">
    <property type="entry name" value="N-acetyldiaminopimelate deacetylase"/>
    <property type="match status" value="1"/>
</dbReference>
<dbReference type="PANTHER" id="PTHR11014">
    <property type="entry name" value="PEPTIDASE M20 FAMILY MEMBER"/>
    <property type="match status" value="1"/>
</dbReference>
<protein>
    <recommendedName>
        <fullName evidence="7">Peptidase M20 dimerisation domain-containing protein</fullName>
    </recommendedName>
</protein>
<dbReference type="Pfam" id="PF01546">
    <property type="entry name" value="Peptidase_M20"/>
    <property type="match status" value="1"/>
</dbReference>
<evidence type="ECO:0000313" key="9">
    <source>
        <dbReference type="Proteomes" id="UP001054252"/>
    </source>
</evidence>
<name>A0AAV5L3P6_9ROSI</name>
<comment type="cofactor">
    <cofactor evidence="5">
        <name>Mn(2+)</name>
        <dbReference type="ChEBI" id="CHEBI:29035"/>
    </cofactor>
    <text evidence="5">The Mn(2+) ion enhances activity.</text>
</comment>
<gene>
    <name evidence="8" type="ORF">SLEP1_g40532</name>
</gene>
<organism evidence="8 9">
    <name type="scientific">Rubroshorea leprosula</name>
    <dbReference type="NCBI Taxonomy" id="152421"/>
    <lineage>
        <taxon>Eukaryota</taxon>
        <taxon>Viridiplantae</taxon>
        <taxon>Streptophyta</taxon>
        <taxon>Embryophyta</taxon>
        <taxon>Tracheophyta</taxon>
        <taxon>Spermatophyta</taxon>
        <taxon>Magnoliopsida</taxon>
        <taxon>eudicotyledons</taxon>
        <taxon>Gunneridae</taxon>
        <taxon>Pentapetalae</taxon>
        <taxon>rosids</taxon>
        <taxon>malvids</taxon>
        <taxon>Malvales</taxon>
        <taxon>Dipterocarpaceae</taxon>
        <taxon>Rubroshorea</taxon>
    </lineage>
</organism>
<evidence type="ECO:0000256" key="6">
    <source>
        <dbReference type="SAM" id="SignalP"/>
    </source>
</evidence>
<dbReference type="GO" id="GO:0005783">
    <property type="term" value="C:endoplasmic reticulum"/>
    <property type="evidence" value="ECO:0007669"/>
    <property type="project" value="TreeGrafter"/>
</dbReference>
<dbReference type="PIRSF" id="PIRSF005962">
    <property type="entry name" value="Pept_M20D_amidohydro"/>
    <property type="match status" value="1"/>
</dbReference>
<dbReference type="AlphaFoldDB" id="A0AAV5L3P6"/>
<dbReference type="Pfam" id="PF07687">
    <property type="entry name" value="M20_dimer"/>
    <property type="match status" value="1"/>
</dbReference>
<evidence type="ECO:0000256" key="5">
    <source>
        <dbReference type="PIRSR" id="PIRSR005962-1"/>
    </source>
</evidence>